<comment type="caution">
    <text evidence="2">The sequence shown here is derived from an EMBL/GenBank/DDBJ whole genome shotgun (WGS) entry which is preliminary data.</text>
</comment>
<accession>A0A9Q0NG32</accession>
<evidence type="ECO:0008006" key="4">
    <source>
        <dbReference type="Google" id="ProtNLM"/>
    </source>
</evidence>
<sequence>MVGSVHNMVKQQRQPVTLLAFVLLLAVAYAQELDTHGDPFAEPPYSWSKIDVTSSKACELIREVGQTLSMRLLYKNNGPAQIIKTNAIWNRVSKTNENEDFIINSYILYTYLIIARNDTLFECMTPVEDFTPVYNNYRWPTSTNLRIFDTTCRPIPVRNCQTNLAENKIVIDRKSPKALEARQAINDFIDKFLNPNRFEQLLYKVDVLMGVSCAYQQGNKVCLDLYEQRISDTNVELRPCSGCMEKKTDGTWDFGQPTCYPGDPFVIGMY</sequence>
<dbReference type="AlphaFoldDB" id="A0A9Q0NG32"/>
<feature type="chain" id="PRO_5040303495" description="Secreted protein" evidence="1">
    <location>
        <begin position="31"/>
        <end position="270"/>
    </location>
</feature>
<organism evidence="2 3">
    <name type="scientific">Pseudolycoriella hygida</name>
    <dbReference type="NCBI Taxonomy" id="35572"/>
    <lineage>
        <taxon>Eukaryota</taxon>
        <taxon>Metazoa</taxon>
        <taxon>Ecdysozoa</taxon>
        <taxon>Arthropoda</taxon>
        <taxon>Hexapoda</taxon>
        <taxon>Insecta</taxon>
        <taxon>Pterygota</taxon>
        <taxon>Neoptera</taxon>
        <taxon>Endopterygota</taxon>
        <taxon>Diptera</taxon>
        <taxon>Nematocera</taxon>
        <taxon>Sciaroidea</taxon>
        <taxon>Sciaridae</taxon>
        <taxon>Pseudolycoriella</taxon>
    </lineage>
</organism>
<protein>
    <recommendedName>
        <fullName evidence="4">Secreted protein</fullName>
    </recommendedName>
</protein>
<dbReference type="EMBL" id="WJQU01000001">
    <property type="protein sequence ID" value="KAJ6649652.1"/>
    <property type="molecule type" value="Genomic_DNA"/>
</dbReference>
<keyword evidence="1" id="KW-0732">Signal</keyword>
<evidence type="ECO:0000256" key="1">
    <source>
        <dbReference type="SAM" id="SignalP"/>
    </source>
</evidence>
<keyword evidence="3" id="KW-1185">Reference proteome</keyword>
<name>A0A9Q0NG32_9DIPT</name>
<dbReference type="Proteomes" id="UP001151699">
    <property type="component" value="Chromosome A"/>
</dbReference>
<feature type="signal peptide" evidence="1">
    <location>
        <begin position="1"/>
        <end position="30"/>
    </location>
</feature>
<reference evidence="2" key="1">
    <citation type="submission" date="2022-07" db="EMBL/GenBank/DDBJ databases">
        <authorList>
            <person name="Trinca V."/>
            <person name="Uliana J.V.C."/>
            <person name="Torres T.T."/>
            <person name="Ward R.J."/>
            <person name="Monesi N."/>
        </authorList>
    </citation>
    <scope>NUCLEOTIDE SEQUENCE</scope>
    <source>
        <strain evidence="2">HSMRA1968</strain>
        <tissue evidence="2">Whole embryos</tissue>
    </source>
</reference>
<evidence type="ECO:0000313" key="3">
    <source>
        <dbReference type="Proteomes" id="UP001151699"/>
    </source>
</evidence>
<evidence type="ECO:0000313" key="2">
    <source>
        <dbReference type="EMBL" id="KAJ6649652.1"/>
    </source>
</evidence>
<gene>
    <name evidence="2" type="ORF">Bhyg_04890</name>
</gene>
<proteinExistence type="predicted"/>